<accession>A0A1G8X573</accession>
<keyword evidence="1" id="KW-0732">Signal</keyword>
<organism evidence="2 3">
    <name type="scientific">Paenibacillus typhae</name>
    <dbReference type="NCBI Taxonomy" id="1174501"/>
    <lineage>
        <taxon>Bacteria</taxon>
        <taxon>Bacillati</taxon>
        <taxon>Bacillota</taxon>
        <taxon>Bacilli</taxon>
        <taxon>Bacillales</taxon>
        <taxon>Paenibacillaceae</taxon>
        <taxon>Paenibacillus</taxon>
    </lineage>
</organism>
<evidence type="ECO:0000256" key="1">
    <source>
        <dbReference type="SAM" id="SignalP"/>
    </source>
</evidence>
<evidence type="ECO:0008006" key="4">
    <source>
        <dbReference type="Google" id="ProtNLM"/>
    </source>
</evidence>
<dbReference type="RefSeq" id="WP_090716517.1">
    <property type="nucleotide sequence ID" value="NZ_FNDX01000025.1"/>
</dbReference>
<evidence type="ECO:0000313" key="2">
    <source>
        <dbReference type="EMBL" id="SDJ85594.1"/>
    </source>
</evidence>
<evidence type="ECO:0000313" key="3">
    <source>
        <dbReference type="Proteomes" id="UP000199050"/>
    </source>
</evidence>
<feature type="signal peptide" evidence="1">
    <location>
        <begin position="1"/>
        <end position="20"/>
    </location>
</feature>
<dbReference type="EMBL" id="FNDX01000025">
    <property type="protein sequence ID" value="SDJ85594.1"/>
    <property type="molecule type" value="Genomic_DNA"/>
</dbReference>
<dbReference type="Proteomes" id="UP000199050">
    <property type="component" value="Unassembled WGS sequence"/>
</dbReference>
<dbReference type="PROSITE" id="PS51257">
    <property type="entry name" value="PROKAR_LIPOPROTEIN"/>
    <property type="match status" value="1"/>
</dbReference>
<dbReference type="AlphaFoldDB" id="A0A1G8X573"/>
<sequence length="158" mass="18468">MKTRIFFPIMLIILFLAACSKVGDTNYQSMNDQTPTTVYISIYKTDSTKVQPELIDMIGDHKLLNQFNIWKKDGIQTSLPSHEKVDRIYILQYSYEGADPKSEYYMYVTDKEGNYYLKQFDYNDSYQSYQASLDKEGILNKIGSENWHKVSSMEMVSE</sequence>
<feature type="chain" id="PRO_5039575585" description="DUF4362 domain-containing protein" evidence="1">
    <location>
        <begin position="21"/>
        <end position="158"/>
    </location>
</feature>
<gene>
    <name evidence="2" type="ORF">SAMN05216192_12586</name>
</gene>
<keyword evidence="3" id="KW-1185">Reference proteome</keyword>
<proteinExistence type="predicted"/>
<name>A0A1G8X573_9BACL</name>
<dbReference type="OrthoDB" id="2607712at2"/>
<reference evidence="3" key="1">
    <citation type="submission" date="2016-10" db="EMBL/GenBank/DDBJ databases">
        <authorList>
            <person name="Varghese N."/>
            <person name="Submissions S."/>
        </authorList>
    </citation>
    <scope>NUCLEOTIDE SEQUENCE [LARGE SCALE GENOMIC DNA]</scope>
    <source>
        <strain evidence="3">CGMCC 1.11012</strain>
    </source>
</reference>
<protein>
    <recommendedName>
        <fullName evidence="4">DUF4362 domain-containing protein</fullName>
    </recommendedName>
</protein>